<evidence type="ECO:0000313" key="3">
    <source>
        <dbReference type="EMBL" id="KAI3403589.2"/>
    </source>
</evidence>
<feature type="compositionally biased region" description="Low complexity" evidence="2">
    <location>
        <begin position="254"/>
        <end position="265"/>
    </location>
</feature>
<keyword evidence="4" id="KW-1185">Reference proteome</keyword>
<accession>A0AAI9SVG7</accession>
<dbReference type="RefSeq" id="XP_049179336.1">
    <property type="nucleotide sequence ID" value="XM_049324987.1"/>
</dbReference>
<organism evidence="3 4">
    <name type="scientific">Candida oxycetoniae</name>
    <dbReference type="NCBI Taxonomy" id="497107"/>
    <lineage>
        <taxon>Eukaryota</taxon>
        <taxon>Fungi</taxon>
        <taxon>Dikarya</taxon>
        <taxon>Ascomycota</taxon>
        <taxon>Saccharomycotina</taxon>
        <taxon>Pichiomycetes</taxon>
        <taxon>Debaryomycetaceae</taxon>
        <taxon>Candida/Lodderomyces clade</taxon>
        <taxon>Candida</taxon>
    </lineage>
</organism>
<proteinExistence type="predicted"/>
<feature type="region of interest" description="Disordered" evidence="2">
    <location>
        <begin position="254"/>
        <end position="285"/>
    </location>
</feature>
<dbReference type="EMBL" id="JAHUZD010000124">
    <property type="protein sequence ID" value="KAI3403589.2"/>
    <property type="molecule type" value="Genomic_DNA"/>
</dbReference>
<evidence type="ECO:0000256" key="2">
    <source>
        <dbReference type="SAM" id="MobiDB-lite"/>
    </source>
</evidence>
<evidence type="ECO:0000313" key="4">
    <source>
        <dbReference type="Proteomes" id="UP001202479"/>
    </source>
</evidence>
<keyword evidence="1" id="KW-0175">Coiled coil</keyword>
<feature type="compositionally biased region" description="Polar residues" evidence="2">
    <location>
        <begin position="266"/>
        <end position="279"/>
    </location>
</feature>
<dbReference type="Proteomes" id="UP001202479">
    <property type="component" value="Unassembled WGS sequence"/>
</dbReference>
<dbReference type="GeneID" id="73381249"/>
<protein>
    <submittedName>
        <fullName evidence="3">Uncharacterized protein</fullName>
    </submittedName>
</protein>
<evidence type="ECO:0000256" key="1">
    <source>
        <dbReference type="SAM" id="Coils"/>
    </source>
</evidence>
<gene>
    <name evidence="3" type="ORF">KGF56_003634</name>
</gene>
<comment type="caution">
    <text evidence="3">The sequence shown here is derived from an EMBL/GenBank/DDBJ whole genome shotgun (WGS) entry which is preliminary data.</text>
</comment>
<name>A0AAI9SVG7_9ASCO</name>
<feature type="coiled-coil region" evidence="1">
    <location>
        <begin position="41"/>
        <end position="71"/>
    </location>
</feature>
<dbReference type="AlphaFoldDB" id="A0AAI9SVG7"/>
<sequence length="379" mass="43481">MDQFIVGYKQKYYCPDNNPRVIRKRSSNGQLMSLRTSPRVIDNAEIIMKCNEENEEEKEKEKEEREQDKQMPALLVKNNNNIAKKADIFSSFDGCYETHSFMANTSRRMFSDSQLRKKSFFPTLELNLNMGELMQEEMEEEMEERAVVVAAMNKKEKVEEKEDQHSVDKIHEQTQNVMSGWSGDEQTQNVMPGWGGDEQTQNVMSGWSGDNNNDYVQSPQSCYYYSELVQPQEVKSRIGSRLYRFVKASLNRVSSTRSSVESETTPSAPVTTLPTSHLQLSPIDPTGNNSIDEIISHPSVHIKSQPEVWKMVFNDASLSAARASTRCSSLNIHGNHYERNSNYISDGNYHIHQSSHHNENFAMKLMQTKLEYYPKATSL</sequence>
<reference evidence="3" key="1">
    <citation type="journal article" date="2022" name="DNA Res.">
        <title>Genome analysis of five recently described species of the CUG-Ser clade uncovers Candida theae as a new hybrid lineage with pathogenic potential in the Candida parapsilosis species complex.</title>
        <authorList>
            <person name="Mixao V."/>
            <person name="Del Olmo V."/>
            <person name="Hegedusova E."/>
            <person name="Saus E."/>
            <person name="Pryszcz L."/>
            <person name="Cillingova A."/>
            <person name="Nosek J."/>
            <person name="Gabaldon T."/>
        </authorList>
    </citation>
    <scope>NUCLEOTIDE SEQUENCE</scope>
    <source>
        <strain evidence="3">CBS 10844</strain>
    </source>
</reference>